<feature type="compositionally biased region" description="Basic and acidic residues" evidence="1">
    <location>
        <begin position="150"/>
        <end position="179"/>
    </location>
</feature>
<reference evidence="2 3" key="1">
    <citation type="journal article" date="2017" name="Gigascience">
        <title>Draft genome of the honey bee ectoparasitic mite, Tropilaelaps mercedesae, is shaped by the parasitic life history.</title>
        <authorList>
            <person name="Dong X."/>
            <person name="Armstrong S.D."/>
            <person name="Xia D."/>
            <person name="Makepeace B.L."/>
            <person name="Darby A.C."/>
            <person name="Kadowaki T."/>
        </authorList>
    </citation>
    <scope>NUCLEOTIDE SEQUENCE [LARGE SCALE GENOMIC DNA]</scope>
    <source>
        <strain evidence="2">Wuxi-XJTLU</strain>
    </source>
</reference>
<evidence type="ECO:0008006" key="4">
    <source>
        <dbReference type="Google" id="ProtNLM"/>
    </source>
</evidence>
<dbReference type="PANTHER" id="PTHR31328">
    <property type="entry name" value="BIOGENESIS OF LYSOSOME-RELATED ORGANELLES COMPLEX 1 SUBUNIT 6"/>
    <property type="match status" value="1"/>
</dbReference>
<dbReference type="AlphaFoldDB" id="A0A1V9XC19"/>
<sequence>MDSLKDVSLTRSETCQLGNEQTDKETSEEIDLLPMNRNVSILHEDTVRRHTLSQRLSCGESVTSHCSHVLHSHYTRELLEAAMTLQSLCNVQDTSIGLIENRHRELIDIRETYQLEEVIEEAQSYYNKVLRLKKEMAALSAKSKELAKRAAHVKDVRAKEQAKRDEERKRVEQIEKDLAPRYASGLTN</sequence>
<protein>
    <recommendedName>
        <fullName evidence="4">Biogenesis of lysosome-related organelles complex 1 subunit 6</fullName>
    </recommendedName>
</protein>
<accession>A0A1V9XC19</accession>
<proteinExistence type="predicted"/>
<dbReference type="GO" id="GO:0030133">
    <property type="term" value="C:transport vesicle"/>
    <property type="evidence" value="ECO:0007669"/>
    <property type="project" value="TreeGrafter"/>
</dbReference>
<name>A0A1V9XC19_9ACAR</name>
<organism evidence="2 3">
    <name type="scientific">Tropilaelaps mercedesae</name>
    <dbReference type="NCBI Taxonomy" id="418985"/>
    <lineage>
        <taxon>Eukaryota</taxon>
        <taxon>Metazoa</taxon>
        <taxon>Ecdysozoa</taxon>
        <taxon>Arthropoda</taxon>
        <taxon>Chelicerata</taxon>
        <taxon>Arachnida</taxon>
        <taxon>Acari</taxon>
        <taxon>Parasitiformes</taxon>
        <taxon>Mesostigmata</taxon>
        <taxon>Gamasina</taxon>
        <taxon>Dermanyssoidea</taxon>
        <taxon>Laelapidae</taxon>
        <taxon>Tropilaelaps</taxon>
    </lineage>
</organism>
<dbReference type="EMBL" id="MNPL01015642">
    <property type="protein sequence ID" value="OQR70976.1"/>
    <property type="molecule type" value="Genomic_DNA"/>
</dbReference>
<comment type="caution">
    <text evidence="2">The sequence shown here is derived from an EMBL/GenBank/DDBJ whole genome shotgun (WGS) entry which is preliminary data.</text>
</comment>
<evidence type="ECO:0000313" key="2">
    <source>
        <dbReference type="EMBL" id="OQR70976.1"/>
    </source>
</evidence>
<dbReference type="OrthoDB" id="19659at2759"/>
<dbReference type="PANTHER" id="PTHR31328:SF2">
    <property type="entry name" value="BIOGENESIS OF LYSOSOME-RELATED ORGANELLES COMPLEX 1 SUBUNIT 6"/>
    <property type="match status" value="1"/>
</dbReference>
<dbReference type="Pfam" id="PF14712">
    <property type="entry name" value="Snapin_Pallidin"/>
    <property type="match status" value="1"/>
</dbReference>
<gene>
    <name evidence="2" type="ORF">BIW11_01594</name>
</gene>
<dbReference type="InParanoid" id="A0A1V9XC19"/>
<dbReference type="InterPro" id="IPR028119">
    <property type="entry name" value="Snapin/Pallidin/Snn1"/>
</dbReference>
<dbReference type="GO" id="GO:0031083">
    <property type="term" value="C:BLOC-1 complex"/>
    <property type="evidence" value="ECO:0007669"/>
    <property type="project" value="TreeGrafter"/>
</dbReference>
<evidence type="ECO:0000256" key="1">
    <source>
        <dbReference type="SAM" id="MobiDB-lite"/>
    </source>
</evidence>
<keyword evidence="3" id="KW-1185">Reference proteome</keyword>
<evidence type="ECO:0000313" key="3">
    <source>
        <dbReference type="Proteomes" id="UP000192247"/>
    </source>
</evidence>
<feature type="region of interest" description="Disordered" evidence="1">
    <location>
        <begin position="150"/>
        <end position="188"/>
    </location>
</feature>
<dbReference type="Proteomes" id="UP000192247">
    <property type="component" value="Unassembled WGS sequence"/>
</dbReference>